<keyword evidence="2 6" id="KW-0698">rRNA processing</keyword>
<reference evidence="7 8" key="1">
    <citation type="journal article" date="2022" name="Front. Microbiol.">
        <title>Male-killing mechanisms vary between Spiroplasma species.</title>
        <authorList>
            <person name="Arai H."/>
            <person name="Inoue M."/>
            <person name="Kageyama D."/>
        </authorList>
    </citation>
    <scope>NUCLEOTIDE SEQUENCE [LARGE SCALE GENOMIC DNA]</scope>
    <source>
        <strain evidence="8">sHm</strain>
    </source>
</reference>
<proteinExistence type="inferred from homology"/>
<comment type="similarity">
    <text evidence="6">Belongs to the methyltransferase superfamily. RNA methyltransferase RsmG family.</text>
</comment>
<gene>
    <name evidence="6 7" type="primary">rsmG</name>
    <name evidence="7" type="ORF">SHM_04720</name>
</gene>
<keyword evidence="3 6" id="KW-0489">Methyltransferase</keyword>
<dbReference type="NCBIfam" id="TIGR00138">
    <property type="entry name" value="rsmG_gidB"/>
    <property type="match status" value="1"/>
</dbReference>
<dbReference type="Gene3D" id="3.40.50.150">
    <property type="entry name" value="Vaccinia Virus protein VP39"/>
    <property type="match status" value="1"/>
</dbReference>
<dbReference type="HAMAP" id="MF_00074">
    <property type="entry name" value="16SrRNA_methyltr_G"/>
    <property type="match status" value="1"/>
</dbReference>
<keyword evidence="5 6" id="KW-0949">S-adenosyl-L-methionine</keyword>
<keyword evidence="4 6" id="KW-0808">Transferase</keyword>
<evidence type="ECO:0000313" key="8">
    <source>
        <dbReference type="Proteomes" id="UP001163387"/>
    </source>
</evidence>
<dbReference type="SUPFAM" id="SSF53335">
    <property type="entry name" value="S-adenosyl-L-methionine-dependent methyltransferases"/>
    <property type="match status" value="1"/>
</dbReference>
<evidence type="ECO:0000256" key="6">
    <source>
        <dbReference type="HAMAP-Rule" id="MF_00074"/>
    </source>
</evidence>
<dbReference type="Proteomes" id="UP001163387">
    <property type="component" value="Chromosome"/>
</dbReference>
<evidence type="ECO:0000256" key="3">
    <source>
        <dbReference type="ARBA" id="ARBA00022603"/>
    </source>
</evidence>
<comment type="caution">
    <text evidence="6">Lacks conserved residue(s) required for the propagation of feature annotation.</text>
</comment>
<dbReference type="Pfam" id="PF02527">
    <property type="entry name" value="GidB"/>
    <property type="match status" value="1"/>
</dbReference>
<sequence length="231" mass="26441">MNKDWTIGLTNLTLTPIMEQQLSRYYKILIAENKKYNLTTIIEEVEVYYKHFYDGLLISNNITLDDQNICDVGSGAGIPGIILKICFPKLQLTIIESNTKKCQFLKTVITELNLENVYIINQRAEAFAHQYRETFDIVTARALAPLNILSELCLGLVKVEGLFIAYKGLKVEEELALAQNSINTMGAKLINQFTVQLPNNYGQRTILHFQKYKLCALKYPRPYQQIKSKPL</sequence>
<protein>
    <recommendedName>
        <fullName evidence="6">Ribosomal RNA small subunit methyltransferase G</fullName>
        <ecNumber evidence="6">2.1.1.-</ecNumber>
    </recommendedName>
    <alternativeName>
        <fullName evidence="6">16S rRNA 7-methylguanosine methyltransferase</fullName>
        <shortName evidence="6">16S rRNA m7G methyltransferase</shortName>
    </alternativeName>
</protein>
<accession>A0ABN6SZ74</accession>
<dbReference type="PIRSF" id="PIRSF003078">
    <property type="entry name" value="GidB"/>
    <property type="match status" value="1"/>
</dbReference>
<feature type="binding site" evidence="6">
    <location>
        <position position="141"/>
    </location>
    <ligand>
        <name>S-adenosyl-L-methionine</name>
        <dbReference type="ChEBI" id="CHEBI:59789"/>
    </ligand>
</feature>
<feature type="binding site" evidence="6">
    <location>
        <begin position="124"/>
        <end position="125"/>
    </location>
    <ligand>
        <name>S-adenosyl-L-methionine</name>
        <dbReference type="ChEBI" id="CHEBI:59789"/>
    </ligand>
</feature>
<dbReference type="EMBL" id="AP026933">
    <property type="protein sequence ID" value="BDT02826.1"/>
    <property type="molecule type" value="Genomic_DNA"/>
</dbReference>
<evidence type="ECO:0000313" key="7">
    <source>
        <dbReference type="EMBL" id="BDT02826.1"/>
    </source>
</evidence>
<name>A0ABN6SZ74_9MOLU</name>
<keyword evidence="1 6" id="KW-0963">Cytoplasm</keyword>
<organism evidence="7 8">
    <name type="scientific">Spiroplasma ixodetis</name>
    <dbReference type="NCBI Taxonomy" id="2141"/>
    <lineage>
        <taxon>Bacteria</taxon>
        <taxon>Bacillati</taxon>
        <taxon>Mycoplasmatota</taxon>
        <taxon>Mollicutes</taxon>
        <taxon>Entomoplasmatales</taxon>
        <taxon>Spiroplasmataceae</taxon>
        <taxon>Spiroplasma</taxon>
    </lineage>
</organism>
<dbReference type="PANTHER" id="PTHR31760:SF0">
    <property type="entry name" value="S-ADENOSYL-L-METHIONINE-DEPENDENT METHYLTRANSFERASES SUPERFAMILY PROTEIN"/>
    <property type="match status" value="1"/>
</dbReference>
<evidence type="ECO:0000256" key="4">
    <source>
        <dbReference type="ARBA" id="ARBA00022679"/>
    </source>
</evidence>
<dbReference type="InterPro" id="IPR003682">
    <property type="entry name" value="rRNA_ssu_MeTfrase_G"/>
</dbReference>
<dbReference type="CDD" id="cd02440">
    <property type="entry name" value="AdoMet_MTases"/>
    <property type="match status" value="1"/>
</dbReference>
<comment type="function">
    <text evidence="6">Specifically methylates the N7 position of a guanine in 16S rRNA.</text>
</comment>
<dbReference type="PANTHER" id="PTHR31760">
    <property type="entry name" value="S-ADENOSYL-L-METHIONINE-DEPENDENT METHYLTRANSFERASES SUPERFAMILY PROTEIN"/>
    <property type="match status" value="1"/>
</dbReference>
<evidence type="ECO:0000256" key="2">
    <source>
        <dbReference type="ARBA" id="ARBA00022552"/>
    </source>
</evidence>
<evidence type="ECO:0000256" key="5">
    <source>
        <dbReference type="ARBA" id="ARBA00022691"/>
    </source>
</evidence>
<comment type="subcellular location">
    <subcellularLocation>
        <location evidence="6">Cytoplasm</location>
    </subcellularLocation>
</comment>
<dbReference type="InterPro" id="IPR029063">
    <property type="entry name" value="SAM-dependent_MTases_sf"/>
</dbReference>
<dbReference type="RefSeq" id="WP_281749038.1">
    <property type="nucleotide sequence ID" value="NZ_AP026933.1"/>
</dbReference>
<keyword evidence="8" id="KW-1185">Reference proteome</keyword>
<evidence type="ECO:0000256" key="1">
    <source>
        <dbReference type="ARBA" id="ARBA00022490"/>
    </source>
</evidence>
<dbReference type="EC" id="2.1.1.-" evidence="6"/>
<feature type="binding site" evidence="6">
    <location>
        <position position="73"/>
    </location>
    <ligand>
        <name>S-adenosyl-L-methionine</name>
        <dbReference type="ChEBI" id="CHEBI:59789"/>
    </ligand>
</feature>